<dbReference type="eggNOG" id="ENOG502SKIS">
    <property type="taxonomic scope" value="Eukaryota"/>
</dbReference>
<dbReference type="SUPFAM" id="SSF55785">
    <property type="entry name" value="PYP-like sensor domain (PAS domain)"/>
    <property type="match status" value="1"/>
</dbReference>
<proteinExistence type="predicted"/>
<keyword evidence="5" id="KW-0548">Nucleotidyltransferase</keyword>
<dbReference type="InterPro" id="IPR052994">
    <property type="entry name" value="Tiny_macrocysts_regulators"/>
</dbReference>
<dbReference type="Proteomes" id="UP000008983">
    <property type="component" value="Unassembled WGS sequence"/>
</dbReference>
<keyword evidence="5" id="KW-0378">Hydrolase</keyword>
<feature type="coiled-coil region" evidence="1">
    <location>
        <begin position="389"/>
        <end position="418"/>
    </location>
</feature>
<dbReference type="GO" id="GO:0008854">
    <property type="term" value="F:exodeoxyribonuclease V activity"/>
    <property type="evidence" value="ECO:0007669"/>
    <property type="project" value="UniProtKB-EC"/>
</dbReference>
<feature type="transmembrane region" description="Helical" evidence="3">
    <location>
        <begin position="116"/>
        <end position="135"/>
    </location>
</feature>
<dbReference type="InterPro" id="IPR000014">
    <property type="entry name" value="PAS"/>
</dbReference>
<dbReference type="EC" id="2.7.13.3" evidence="5"/>
<feature type="transmembrane region" description="Helical" evidence="3">
    <location>
        <begin position="90"/>
        <end position="110"/>
    </location>
</feature>
<keyword evidence="3" id="KW-0472">Membrane</keyword>
<evidence type="ECO:0000313" key="6">
    <source>
        <dbReference type="Proteomes" id="UP000008983"/>
    </source>
</evidence>
<name>G0QNR3_ICHMU</name>
<dbReference type="EC" id="3.1.11.5" evidence="5"/>
<dbReference type="PANTHER" id="PTHR31600">
    <property type="entry name" value="TINY MACROCYSTS PROTEIN B-RELATED"/>
    <property type="match status" value="1"/>
</dbReference>
<dbReference type="EC" id="2.7.7.7" evidence="5"/>
<dbReference type="OrthoDB" id="542352at2759"/>
<evidence type="ECO:0000259" key="4">
    <source>
        <dbReference type="PROSITE" id="PS50112"/>
    </source>
</evidence>
<feature type="transmembrane region" description="Helical" evidence="3">
    <location>
        <begin position="59"/>
        <end position="78"/>
    </location>
</feature>
<keyword evidence="1" id="KW-0175">Coiled coil</keyword>
<dbReference type="GO" id="GO:0004673">
    <property type="term" value="F:protein histidine kinase activity"/>
    <property type="evidence" value="ECO:0007669"/>
    <property type="project" value="UniProtKB-EC"/>
</dbReference>
<gene>
    <name evidence="5" type="ORF">IMG5_060930</name>
</gene>
<dbReference type="EMBL" id="GL983507">
    <property type="protein sequence ID" value="EGR33143.1"/>
    <property type="molecule type" value="Genomic_DNA"/>
</dbReference>
<feature type="region of interest" description="Disordered" evidence="2">
    <location>
        <begin position="675"/>
        <end position="700"/>
    </location>
</feature>
<dbReference type="GO" id="GO:0003887">
    <property type="term" value="F:DNA-directed DNA polymerase activity"/>
    <property type="evidence" value="ECO:0007669"/>
    <property type="project" value="UniProtKB-EC"/>
</dbReference>
<evidence type="ECO:0000256" key="3">
    <source>
        <dbReference type="SAM" id="Phobius"/>
    </source>
</evidence>
<sequence>MFNLIFMTFSTIVALTYFEPKMTSGNRTARQNSRGEVVFILNKVVCQILFSFLTQGNDWFFVLLLFFLSLGLHSVYNMGDPYYDEEVGKFYKVVTTYYLWTNFNLLLSQILSGTSFNGGLISWLIGLPFIVLIMITEKKSRIDTLIRSQMKFRSGEQIQGHLRYILQLIGDQKKDKNAYMLLIGYVEKHKEICQEEDCPLKQKKQKRKNVQENEMEETCLNLLKEIDRMYQNGLKKFPSCTSLRISYAFFLMERMKNKRDKSYQQFKIAETSKPSFDQQFIIYRYKKIMDENLDQIENESSENDIVKLIAFDSHLQQCEEYMKISAQMHKEFWAELKEENPALSKLNIIGSRISQTVHEARSHYNDIQKINPRVFQTIKVFGKFLINVLNDKENGLQLLEKAKQISQQEEQNEDKNNEGINEDYKSEPVAYSVITNKKGEYGYIQSINLLFCILFGYQKEELIGKKIQMIIPNLYQQIHETLLQRFYENITLGIFESNYIGIDQYKFGRNKNGYIFPIFYRVNLLLEDGYTFIVNYKVDKFIKNTFFLLTDQQGIITDISTSVILNFDMDYQMIKKNNIDIESIIPDWKTQNQFKERNGKQFTYLTNSHKEVVYNCTIYQIWLCINFLEEEIEENIHKNDIIGFTFKFDKIEKPTQEAKENTNNINYLNLHQKKVQENPQKQNNTPLVRPKNTNKQIDSSPNALNISYSLKQKQLFGKQIIQDQLDYSINNNNNNQSVDDFIIQAPAHITQMVINMYKKSESNHEDSDNLRTDDQQSEVIYVNLNQYDMGIRTKRLINNRIVNILEDDEAVISEDDQENSVFFNQIGDKYEDAEDYHIFNQTNSIQIIRKALSTNHNHSSVIAFKKTSLTWILLIIALIIFQYVFSYNRMKQYQLSLPVIKKINNRLVDENEIVSKIIDLINLQMYPQLRNIKNEQKIREDIGKIIDDINSINSELGNEKYLSYFQDFEIKTIKMRVFKYKNAIYIEKDIDLQNAIIVFASLSEKIGKIKTEEISLENEFVNTILFNFYNQLNEVLIKQLDHVFSFVSYEINQLEIELILALVIIIIITLFAIFFFIFLTLIIKSQRESILFLFLDIPQKHVFYLYKHCEKFLDSYISIKELMSKVQNKGLQDSSEDEEDDLEDQYIEQEMKNNNKKDKNDDENEESQEEQKKKRKKIINKYKQNKYQGSQFLIIKYILILIVTLIYSIVNIWSIFDQKRQILFLLPQFHQNNQLSNLFSYYLNTQKIMLINENYTVNGSFAVSQAFDNLKNLLGNTGKLRRFNLEILNQLPEFRDQYILVFYGNGCQFLTEITQCETIIDGNLKLGINNVIQHYFNVFQENLNKYYEIDKYQIISSKQFIELQDSLYSNFRNIVDYLLEYEVKLIFDGIESTINIQSLLVALFALMMFTSFILFWNPSINNMRLQLNQTIEMLNMMPIKVIKENVNIRRFVKALIKQMDKK</sequence>
<evidence type="ECO:0000256" key="2">
    <source>
        <dbReference type="SAM" id="MobiDB-lite"/>
    </source>
</evidence>
<keyword evidence="5" id="KW-0808">Transferase</keyword>
<dbReference type="OMA" id="MLVICKV"/>
<dbReference type="CDD" id="cd00130">
    <property type="entry name" value="PAS"/>
    <property type="match status" value="1"/>
</dbReference>
<evidence type="ECO:0000256" key="1">
    <source>
        <dbReference type="SAM" id="Coils"/>
    </source>
</evidence>
<dbReference type="InParanoid" id="G0QNR3"/>
<keyword evidence="6" id="KW-1185">Reference proteome</keyword>
<dbReference type="PANTHER" id="PTHR31600:SF2">
    <property type="entry name" value="GAMETE ENRICHED GENE 10 PROTEIN-RELATED"/>
    <property type="match status" value="1"/>
</dbReference>
<dbReference type="RefSeq" id="XP_004037129.1">
    <property type="nucleotide sequence ID" value="XM_004037081.1"/>
</dbReference>
<dbReference type="GeneID" id="14909319"/>
<accession>G0QNR3</accession>
<feature type="transmembrane region" description="Helical" evidence="3">
    <location>
        <begin position="1396"/>
        <end position="1416"/>
    </location>
</feature>
<feature type="compositionally biased region" description="Polar residues" evidence="2">
    <location>
        <begin position="677"/>
        <end position="700"/>
    </location>
</feature>
<keyword evidence="3" id="KW-1133">Transmembrane helix</keyword>
<feature type="region of interest" description="Disordered" evidence="2">
    <location>
        <begin position="1151"/>
        <end position="1175"/>
    </location>
</feature>
<dbReference type="PROSITE" id="PS50112">
    <property type="entry name" value="PAS"/>
    <property type="match status" value="1"/>
</dbReference>
<dbReference type="InterPro" id="IPR057352">
    <property type="entry name" value="TPR_TmcB/C"/>
</dbReference>
<dbReference type="STRING" id="857967.G0QNR3"/>
<feature type="compositionally biased region" description="Basic and acidic residues" evidence="2">
    <location>
        <begin position="1151"/>
        <end position="1160"/>
    </location>
</feature>
<evidence type="ECO:0000313" key="5">
    <source>
        <dbReference type="EMBL" id="EGR33143.1"/>
    </source>
</evidence>
<organism evidence="5 6">
    <name type="scientific">Ichthyophthirius multifiliis</name>
    <name type="common">White spot disease agent</name>
    <name type="synonym">Ich</name>
    <dbReference type="NCBI Taxonomy" id="5932"/>
    <lineage>
        <taxon>Eukaryota</taxon>
        <taxon>Sar</taxon>
        <taxon>Alveolata</taxon>
        <taxon>Ciliophora</taxon>
        <taxon>Intramacronucleata</taxon>
        <taxon>Oligohymenophorea</taxon>
        <taxon>Hymenostomatida</taxon>
        <taxon>Ophryoglenina</taxon>
        <taxon>Ichthyophthirius</taxon>
    </lineage>
</organism>
<keyword evidence="3" id="KW-0812">Transmembrane</keyword>
<dbReference type="NCBIfam" id="TIGR00229">
    <property type="entry name" value="sensory_box"/>
    <property type="match status" value="1"/>
</dbReference>
<feature type="transmembrane region" description="Helical" evidence="3">
    <location>
        <begin position="1193"/>
        <end position="1216"/>
    </location>
</feature>
<feature type="domain" description="PAS" evidence="4">
    <location>
        <begin position="442"/>
        <end position="490"/>
    </location>
</feature>
<dbReference type="InterPro" id="IPR035965">
    <property type="entry name" value="PAS-like_dom_sf"/>
</dbReference>
<reference evidence="5 6" key="1">
    <citation type="submission" date="2011-07" db="EMBL/GenBank/DDBJ databases">
        <authorList>
            <person name="Coyne R."/>
            <person name="Brami D."/>
            <person name="Johnson J."/>
            <person name="Hostetler J."/>
            <person name="Hannick L."/>
            <person name="Clark T."/>
            <person name="Cassidy-Hanley D."/>
            <person name="Inman J."/>
        </authorList>
    </citation>
    <scope>NUCLEOTIDE SEQUENCE [LARGE SCALE GENOMIC DNA]</scope>
    <source>
        <strain evidence="5 6">G5</strain>
    </source>
</reference>
<feature type="transmembrane region" description="Helical" evidence="3">
    <location>
        <begin position="1058"/>
        <end position="1083"/>
    </location>
</feature>
<protein>
    <submittedName>
        <fullName evidence="5">PAS domain S-box family protein</fullName>
        <ecNumber evidence="5">2.7.13.3</ecNumber>
        <ecNumber evidence="5">2.7.7.7</ecNumber>
        <ecNumber evidence="5">3.1.11.5</ecNumber>
    </submittedName>
</protein>
<dbReference type="Gene3D" id="3.30.450.20">
    <property type="entry name" value="PAS domain"/>
    <property type="match status" value="1"/>
</dbReference>
<dbReference type="Pfam" id="PF25474">
    <property type="entry name" value="TPR_TmcB"/>
    <property type="match status" value="1"/>
</dbReference>